<sequence>MSSSNSRAQTSLLQETLDAALTRLEALEDSQRQINEENQVLRARLEEQALAQAQPRGPDPALANTKEPKVASPEFFHGRSKTKLAHFLLGLNIVLQTQSSRFPDDRSKITFAISFFRDEAMSWIEPFANKDPLDQPDFMKIYRLFVNELKTIFGDPDEVATAERQIRALRQRGSASSYFADFRRFAAVLDWNDSALASQAYTGLKDKIKDELARIGRPTVLNELILTATRIDTRFSERDSEREREQPTLSSSTASNPPRSSATPVTTTIKVKQEPKDNSGASSFRRGPLTDDEKARRRREGLCAYCASPDHEVLNCPRSGNSNSSRQAQGNKPTASSGN</sequence>
<organism evidence="5 6">
    <name type="scientific">Tilletia caries</name>
    <name type="common">wheat bunt fungus</name>
    <dbReference type="NCBI Taxonomy" id="13290"/>
    <lineage>
        <taxon>Eukaryota</taxon>
        <taxon>Fungi</taxon>
        <taxon>Dikarya</taxon>
        <taxon>Basidiomycota</taxon>
        <taxon>Ustilaginomycotina</taxon>
        <taxon>Exobasidiomycetes</taxon>
        <taxon>Tilletiales</taxon>
        <taxon>Tilletiaceae</taxon>
        <taxon>Tilletia</taxon>
    </lineage>
</organism>
<name>A0A177U7T6_9BASI</name>
<gene>
    <name evidence="5" type="ORF">A4X03_0g6392</name>
    <name evidence="4" type="ORF">JKIAZH3_G1259</name>
</gene>
<evidence type="ECO:0000313" key="4">
    <source>
        <dbReference type="EMBL" id="CAD6953502.1"/>
    </source>
</evidence>
<reference evidence="5" key="1">
    <citation type="submission" date="2016-04" db="EMBL/GenBank/DDBJ databases">
        <authorList>
            <person name="Nguyen H.D."/>
            <person name="Kesanakurti P."/>
            <person name="Cullis J."/>
            <person name="Levesque C.A."/>
            <person name="Hambleton S."/>
        </authorList>
    </citation>
    <scope>NUCLEOTIDE SEQUENCE</scope>
    <source>
        <strain evidence="5">DAOMC 238032</strain>
    </source>
</reference>
<reference evidence="5" key="2">
    <citation type="journal article" date="2019" name="IMA Fungus">
        <title>Genome sequencing and comparison of five Tilletia species to identify candidate genes for the detection of regulated species infecting wheat.</title>
        <authorList>
            <person name="Nguyen H.D.T."/>
            <person name="Sultana T."/>
            <person name="Kesanakurti P."/>
            <person name="Hambleton S."/>
        </authorList>
    </citation>
    <scope>NUCLEOTIDE SEQUENCE</scope>
    <source>
        <strain evidence="5">DAOMC 238032</strain>
    </source>
</reference>
<accession>A0A177U7T6</accession>
<feature type="region of interest" description="Disordered" evidence="2">
    <location>
        <begin position="311"/>
        <end position="339"/>
    </location>
</feature>
<evidence type="ECO:0000313" key="5">
    <source>
        <dbReference type="EMBL" id="KAE8251260.1"/>
    </source>
</evidence>
<keyword evidence="7" id="KW-1185">Reference proteome</keyword>
<protein>
    <recommendedName>
        <fullName evidence="3">Retrotransposon gag domain-containing protein</fullName>
    </recommendedName>
</protein>
<feature type="coiled-coil region" evidence="1">
    <location>
        <begin position="17"/>
        <end position="47"/>
    </location>
</feature>
<feature type="domain" description="Retrotransposon gag" evidence="3">
    <location>
        <begin position="111"/>
        <end position="205"/>
    </location>
</feature>
<reference evidence="4" key="3">
    <citation type="submission" date="2020-10" db="EMBL/GenBank/DDBJ databases">
        <authorList>
            <person name="Sedaghatjoo S."/>
        </authorList>
    </citation>
    <scope>NUCLEOTIDE SEQUENCE</scope>
    <source>
        <strain evidence="4">AZH3</strain>
    </source>
</reference>
<dbReference type="InterPro" id="IPR005162">
    <property type="entry name" value="Retrotrans_gag_dom"/>
</dbReference>
<dbReference type="AlphaFoldDB" id="A0A177U7T6"/>
<dbReference type="PANTHER" id="PTHR15503:SF22">
    <property type="entry name" value="TRANSPOSON TY3-I GAG POLYPROTEIN"/>
    <property type="match status" value="1"/>
</dbReference>
<dbReference type="EMBL" id="CAJHJG010005913">
    <property type="protein sequence ID" value="CAD6953502.1"/>
    <property type="molecule type" value="Genomic_DNA"/>
</dbReference>
<proteinExistence type="predicted"/>
<dbReference type="EMBL" id="LWDD02001206">
    <property type="protein sequence ID" value="KAE8251260.1"/>
    <property type="molecule type" value="Genomic_DNA"/>
</dbReference>
<feature type="compositionally biased region" description="Polar residues" evidence="2">
    <location>
        <begin position="318"/>
        <end position="339"/>
    </location>
</feature>
<dbReference type="InterPro" id="IPR032567">
    <property type="entry name" value="RTL1-rel"/>
</dbReference>
<keyword evidence="1" id="KW-0175">Coiled coil</keyword>
<feature type="compositionally biased region" description="Basic and acidic residues" evidence="2">
    <location>
        <begin position="235"/>
        <end position="246"/>
    </location>
</feature>
<evidence type="ECO:0000256" key="2">
    <source>
        <dbReference type="SAM" id="MobiDB-lite"/>
    </source>
</evidence>
<evidence type="ECO:0000256" key="1">
    <source>
        <dbReference type="SAM" id="Coils"/>
    </source>
</evidence>
<dbReference type="Pfam" id="PF03732">
    <property type="entry name" value="Retrotrans_gag"/>
    <property type="match status" value="1"/>
</dbReference>
<feature type="compositionally biased region" description="Low complexity" evidence="2">
    <location>
        <begin position="250"/>
        <end position="264"/>
    </location>
</feature>
<evidence type="ECO:0000313" key="7">
    <source>
        <dbReference type="Proteomes" id="UP000836402"/>
    </source>
</evidence>
<comment type="caution">
    <text evidence="5">The sequence shown here is derived from an EMBL/GenBank/DDBJ whole genome shotgun (WGS) entry which is preliminary data.</text>
</comment>
<evidence type="ECO:0000259" key="3">
    <source>
        <dbReference type="Pfam" id="PF03732"/>
    </source>
</evidence>
<dbReference type="PANTHER" id="PTHR15503">
    <property type="entry name" value="LDOC1 RELATED"/>
    <property type="match status" value="1"/>
</dbReference>
<dbReference type="Proteomes" id="UP000836402">
    <property type="component" value="Unassembled WGS sequence"/>
</dbReference>
<feature type="region of interest" description="Disordered" evidence="2">
    <location>
        <begin position="235"/>
        <end position="295"/>
    </location>
</feature>
<evidence type="ECO:0000313" key="6">
    <source>
        <dbReference type="Proteomes" id="UP000077671"/>
    </source>
</evidence>
<dbReference type="Proteomes" id="UP000077671">
    <property type="component" value="Unassembled WGS sequence"/>
</dbReference>